<dbReference type="GO" id="GO:0019069">
    <property type="term" value="P:viral capsid assembly"/>
    <property type="evidence" value="ECO:0007669"/>
    <property type="project" value="InterPro"/>
</dbReference>
<dbReference type="Pfam" id="PF02443">
    <property type="entry name" value="Circo_capsid"/>
    <property type="match status" value="1"/>
</dbReference>
<dbReference type="Gene3D" id="2.60.120.950">
    <property type="entry name" value="Circovirus capsid protein"/>
    <property type="match status" value="1"/>
</dbReference>
<dbReference type="InterPro" id="IPR038652">
    <property type="entry name" value="Circovirus_capsid_sf"/>
</dbReference>
<comment type="subunit">
    <text evidence="2">Homomultimer. Assembles in the nucleus, presumably in an immature form, then migrates to the cytoplasm once assembled as mature virion. Interacts with Rep; this interaction relocates Rep into the nucleus.</text>
</comment>
<name>A0AAU6RX85_9VIRU</name>
<evidence type="ECO:0000256" key="2">
    <source>
        <dbReference type="ARBA" id="ARBA00046863"/>
    </source>
</evidence>
<proteinExistence type="inferred from homology"/>
<reference evidence="3" key="1">
    <citation type="submission" date="2023-06" db="EMBL/GenBank/DDBJ databases">
        <authorList>
            <person name="Klukowski N."/>
            <person name="Sarker S."/>
        </authorList>
    </citation>
    <scope>NUCLEOTIDE SEQUENCE</scope>
    <source>
        <strain evidence="3">C24N14/AU</strain>
    </source>
</reference>
<organism evidence="3">
    <name type="scientific">Sewage-associated circular DNA virus</name>
    <dbReference type="NCBI Taxonomy" id="3138952"/>
    <lineage>
        <taxon>Viruses</taxon>
    </lineage>
</organism>
<dbReference type="InterPro" id="IPR003383">
    <property type="entry name" value="Circovirus_capsid"/>
</dbReference>
<evidence type="ECO:0000313" key="3">
    <source>
        <dbReference type="EMBL" id="WZH56845.1"/>
    </source>
</evidence>
<evidence type="ECO:0000256" key="1">
    <source>
        <dbReference type="ARBA" id="ARBA00010301"/>
    </source>
</evidence>
<accession>A0AAU6RX85</accession>
<sequence length="138" mass="15402">MPGYTELTAMYDFYKITGVLVRVMPYKQTDSNSVGSTNNSFNGPIFYAIDRSDGTAPTTVGEVLEFSDHKIANVFTGFDCYIPNPKFADATSAERSGWVATSNPSLNWYGLKIAIPRTNVATTFYTTWTYYVKCKDPK</sequence>
<dbReference type="EMBL" id="OR224877">
    <property type="protein sequence ID" value="WZH56845.1"/>
    <property type="molecule type" value="Genomic_DNA"/>
</dbReference>
<comment type="similarity">
    <text evidence="1">Belongs to the circoviridae capsid protein family.</text>
</comment>
<protein>
    <submittedName>
        <fullName evidence="3">Capsid protein</fullName>
    </submittedName>
</protein>